<sequence>MQFFIGIVPLDEYKKKLIDFQHKWKTNRITDVVEPHITLKAQGGLTPDEMWISKVKEVCTNFNSFQLTLGKPMFFGEDILYLSATSNELCKLHKSIVREISLSNDLIKKYFELDDFVPHMTFGKTNYGLSQKELREMGELAEKELSPFPTFEVRFVRVYQEIEPNVYRKYVDIPLNSCSELV</sequence>
<proteinExistence type="predicted"/>
<dbReference type="EMBL" id="JBHSRI010000002">
    <property type="protein sequence ID" value="MFC6038551.1"/>
    <property type="molecule type" value="Genomic_DNA"/>
</dbReference>
<reference evidence="2" key="1">
    <citation type="journal article" date="2019" name="Int. J. Syst. Evol. Microbiol.">
        <title>The Global Catalogue of Microorganisms (GCM) 10K type strain sequencing project: providing services to taxonomists for standard genome sequencing and annotation.</title>
        <authorList>
            <consortium name="The Broad Institute Genomics Platform"/>
            <consortium name="The Broad Institute Genome Sequencing Center for Infectious Disease"/>
            <person name="Wu L."/>
            <person name="Ma J."/>
        </authorList>
    </citation>
    <scope>NUCLEOTIDE SEQUENCE [LARGE SCALE GENOMIC DNA]</scope>
    <source>
        <strain evidence="2">CCUG 54527</strain>
    </source>
</reference>
<protein>
    <submittedName>
        <fullName evidence="1">2'-5' RNA ligase family protein</fullName>
    </submittedName>
</protein>
<comment type="caution">
    <text evidence="1">The sequence shown here is derived from an EMBL/GenBank/DDBJ whole genome shotgun (WGS) entry which is preliminary data.</text>
</comment>
<name>A0ABW1L3H4_9BACL</name>
<evidence type="ECO:0000313" key="1">
    <source>
        <dbReference type="EMBL" id="MFC6038551.1"/>
    </source>
</evidence>
<accession>A0ABW1L3H4</accession>
<keyword evidence="2" id="KW-1185">Reference proteome</keyword>
<keyword evidence="1" id="KW-0436">Ligase</keyword>
<evidence type="ECO:0000313" key="2">
    <source>
        <dbReference type="Proteomes" id="UP001596170"/>
    </source>
</evidence>
<organism evidence="1 2">
    <name type="scientific">Paenisporosarcina macmurdoensis</name>
    <dbReference type="NCBI Taxonomy" id="212659"/>
    <lineage>
        <taxon>Bacteria</taxon>
        <taxon>Bacillati</taxon>
        <taxon>Bacillota</taxon>
        <taxon>Bacilli</taxon>
        <taxon>Bacillales</taxon>
        <taxon>Caryophanaceae</taxon>
        <taxon>Paenisporosarcina</taxon>
    </lineage>
</organism>
<dbReference type="InterPro" id="IPR009097">
    <property type="entry name" value="Cyclic_Pdiesterase"/>
</dbReference>
<dbReference type="Proteomes" id="UP001596170">
    <property type="component" value="Unassembled WGS sequence"/>
</dbReference>
<dbReference type="RefSeq" id="WP_377732572.1">
    <property type="nucleotide sequence ID" value="NZ_JBHSRI010000002.1"/>
</dbReference>
<gene>
    <name evidence="1" type="ORF">ACFPYN_03680</name>
</gene>
<dbReference type="GO" id="GO:0016874">
    <property type="term" value="F:ligase activity"/>
    <property type="evidence" value="ECO:0007669"/>
    <property type="project" value="UniProtKB-KW"/>
</dbReference>
<dbReference type="Pfam" id="PF13563">
    <property type="entry name" value="2_5_RNA_ligase2"/>
    <property type="match status" value="1"/>
</dbReference>
<dbReference type="SUPFAM" id="SSF55144">
    <property type="entry name" value="LigT-like"/>
    <property type="match status" value="1"/>
</dbReference>
<dbReference type="Gene3D" id="3.90.1140.10">
    <property type="entry name" value="Cyclic phosphodiesterase"/>
    <property type="match status" value="1"/>
</dbReference>